<evidence type="ECO:0000256" key="1">
    <source>
        <dbReference type="SAM" id="MobiDB-lite"/>
    </source>
</evidence>
<reference evidence="2 3" key="1">
    <citation type="journal article" date="2019" name="Sci. Rep.">
        <title>Orb-weaving spider Araneus ventricosus genome elucidates the spidroin gene catalogue.</title>
        <authorList>
            <person name="Kono N."/>
            <person name="Nakamura H."/>
            <person name="Ohtoshi R."/>
            <person name="Moran D.A.P."/>
            <person name="Shinohara A."/>
            <person name="Yoshida Y."/>
            <person name="Fujiwara M."/>
            <person name="Mori M."/>
            <person name="Tomita M."/>
            <person name="Arakawa K."/>
        </authorList>
    </citation>
    <scope>NUCLEOTIDE SEQUENCE [LARGE SCALE GENOMIC DNA]</scope>
</reference>
<feature type="region of interest" description="Disordered" evidence="1">
    <location>
        <begin position="44"/>
        <end position="99"/>
    </location>
</feature>
<dbReference type="AlphaFoldDB" id="A0A4Y2EAA4"/>
<evidence type="ECO:0000313" key="2">
    <source>
        <dbReference type="EMBL" id="GBM25851.1"/>
    </source>
</evidence>
<gene>
    <name evidence="2" type="ORF">AVEN_151326_1</name>
</gene>
<keyword evidence="3" id="KW-1185">Reference proteome</keyword>
<organism evidence="2 3">
    <name type="scientific">Araneus ventricosus</name>
    <name type="common">Orbweaver spider</name>
    <name type="synonym">Epeira ventricosa</name>
    <dbReference type="NCBI Taxonomy" id="182803"/>
    <lineage>
        <taxon>Eukaryota</taxon>
        <taxon>Metazoa</taxon>
        <taxon>Ecdysozoa</taxon>
        <taxon>Arthropoda</taxon>
        <taxon>Chelicerata</taxon>
        <taxon>Arachnida</taxon>
        <taxon>Araneae</taxon>
        <taxon>Araneomorphae</taxon>
        <taxon>Entelegynae</taxon>
        <taxon>Araneoidea</taxon>
        <taxon>Araneidae</taxon>
        <taxon>Araneus</taxon>
    </lineage>
</organism>
<comment type="caution">
    <text evidence="2">The sequence shown here is derived from an EMBL/GenBank/DDBJ whole genome shotgun (WGS) entry which is preliminary data.</text>
</comment>
<evidence type="ECO:0000313" key="3">
    <source>
        <dbReference type="Proteomes" id="UP000499080"/>
    </source>
</evidence>
<proteinExistence type="predicted"/>
<protein>
    <submittedName>
        <fullName evidence="2">Uncharacterized protein</fullName>
    </submittedName>
</protein>
<feature type="compositionally biased region" description="Polar residues" evidence="1">
    <location>
        <begin position="71"/>
        <end position="86"/>
    </location>
</feature>
<sequence>MRLFPPDEQRCRERIAQAARKCIDEGTEEGGKSVAVILPTYLTHGSRPTRKGVRPWQGLPGKESHPASGGTPCTQPQDSIYSFQENGTKHQLGVNAKIQ</sequence>
<dbReference type="Proteomes" id="UP000499080">
    <property type="component" value="Unassembled WGS sequence"/>
</dbReference>
<dbReference type="EMBL" id="BGPR01000548">
    <property type="protein sequence ID" value="GBM25851.1"/>
    <property type="molecule type" value="Genomic_DNA"/>
</dbReference>
<name>A0A4Y2EAA4_ARAVE</name>
<accession>A0A4Y2EAA4</accession>